<feature type="binding site" evidence="5">
    <location>
        <position position="41"/>
    </location>
    <ligand>
        <name>FAD</name>
        <dbReference type="ChEBI" id="CHEBI:57692"/>
    </ligand>
</feature>
<proteinExistence type="inferred from homology"/>
<dbReference type="PANTHER" id="PTHR48105">
    <property type="entry name" value="THIOREDOXIN REDUCTASE 1-RELATED-RELATED"/>
    <property type="match status" value="1"/>
</dbReference>
<dbReference type="HAMAP" id="MF_01685">
    <property type="entry name" value="FENR2"/>
    <property type="match status" value="1"/>
</dbReference>
<dbReference type="FunCoup" id="A0A5R8Q970">
    <property type="interactions" value="15"/>
</dbReference>
<dbReference type="OrthoDB" id="9806179at2"/>
<comment type="catalytic activity">
    <reaction evidence="5">
        <text>2 reduced [2Fe-2S]-[ferredoxin] + NADP(+) + H(+) = 2 oxidized [2Fe-2S]-[ferredoxin] + NADPH</text>
        <dbReference type="Rhea" id="RHEA:20125"/>
        <dbReference type="Rhea" id="RHEA-COMP:10000"/>
        <dbReference type="Rhea" id="RHEA-COMP:10001"/>
        <dbReference type="ChEBI" id="CHEBI:15378"/>
        <dbReference type="ChEBI" id="CHEBI:33737"/>
        <dbReference type="ChEBI" id="CHEBI:33738"/>
        <dbReference type="ChEBI" id="CHEBI:57783"/>
        <dbReference type="ChEBI" id="CHEBI:58349"/>
        <dbReference type="EC" id="1.18.1.2"/>
    </reaction>
</comment>
<dbReference type="AlphaFoldDB" id="A0A5R8Q970"/>
<organism evidence="7 8">
    <name type="scientific">Culicoidibacter larvae</name>
    <dbReference type="NCBI Taxonomy" id="2579976"/>
    <lineage>
        <taxon>Bacteria</taxon>
        <taxon>Bacillati</taxon>
        <taxon>Bacillota</taxon>
        <taxon>Culicoidibacteria</taxon>
        <taxon>Culicoidibacterales</taxon>
        <taxon>Culicoidibacteraceae</taxon>
        <taxon>Culicoidibacter</taxon>
    </lineage>
</organism>
<feature type="binding site" evidence="5">
    <location>
        <position position="88"/>
    </location>
    <ligand>
        <name>FAD</name>
        <dbReference type="ChEBI" id="CHEBI:57692"/>
    </ligand>
</feature>
<reference evidence="7 8" key="1">
    <citation type="submission" date="2019-05" db="EMBL/GenBank/DDBJ databases">
        <title>Culicoidintestinum kansasii gen. nov., sp. nov. from the gastrointestinal tract of the biting midge, Culicoides sonorensis.</title>
        <authorList>
            <person name="Neupane S."/>
            <person name="Ghosh A."/>
            <person name="Gunther S."/>
            <person name="Martin K."/>
            <person name="Zurek L."/>
        </authorList>
    </citation>
    <scope>NUCLEOTIDE SEQUENCE [LARGE SCALE GENOMIC DNA]</scope>
    <source>
        <strain evidence="7 8">CS-1</strain>
    </source>
</reference>
<protein>
    <recommendedName>
        <fullName evidence="5">Ferredoxin--NADP reductase</fullName>
        <shortName evidence="5">FNR</shortName>
        <shortName evidence="5">Fd-NADP(+) reductase</shortName>
        <ecNumber evidence="5">1.18.1.2</ecNumber>
    </recommendedName>
</protein>
<evidence type="ECO:0000313" key="7">
    <source>
        <dbReference type="EMBL" id="TLG72463.1"/>
    </source>
</evidence>
<name>A0A5R8Q970_9FIRM</name>
<dbReference type="PRINTS" id="PR00368">
    <property type="entry name" value="FADPNR"/>
</dbReference>
<keyword evidence="8" id="KW-1185">Reference proteome</keyword>
<evidence type="ECO:0000256" key="1">
    <source>
        <dbReference type="ARBA" id="ARBA00022630"/>
    </source>
</evidence>
<evidence type="ECO:0000259" key="6">
    <source>
        <dbReference type="Pfam" id="PF07992"/>
    </source>
</evidence>
<keyword evidence="2 5" id="KW-0274">FAD</keyword>
<keyword evidence="3 5" id="KW-0521">NADP</keyword>
<dbReference type="Proteomes" id="UP000306912">
    <property type="component" value="Unassembled WGS sequence"/>
</dbReference>
<dbReference type="InterPro" id="IPR022890">
    <property type="entry name" value="Fd--NADP_Rdtase_type_2"/>
</dbReference>
<keyword evidence="1 5" id="KW-0285">Flavoprotein</keyword>
<feature type="binding site" evidence="5">
    <location>
        <position position="46"/>
    </location>
    <ligand>
        <name>FAD</name>
        <dbReference type="ChEBI" id="CHEBI:57692"/>
    </ligand>
</feature>
<evidence type="ECO:0000256" key="5">
    <source>
        <dbReference type="HAMAP-Rule" id="MF_01685"/>
    </source>
</evidence>
<dbReference type="SUPFAM" id="SSF51905">
    <property type="entry name" value="FAD/NAD(P)-binding domain"/>
    <property type="match status" value="1"/>
</dbReference>
<dbReference type="InterPro" id="IPR023753">
    <property type="entry name" value="FAD/NAD-binding_dom"/>
</dbReference>
<dbReference type="RefSeq" id="WP_138191451.1">
    <property type="nucleotide sequence ID" value="NZ_VBWP01000008.1"/>
</dbReference>
<feature type="domain" description="FAD/NAD(P)-binding" evidence="6">
    <location>
        <begin position="4"/>
        <end position="294"/>
    </location>
</feature>
<comment type="subunit">
    <text evidence="5">Homodimer.</text>
</comment>
<dbReference type="InterPro" id="IPR036188">
    <property type="entry name" value="FAD/NAD-bd_sf"/>
</dbReference>
<dbReference type="EMBL" id="VBWP01000008">
    <property type="protein sequence ID" value="TLG72463.1"/>
    <property type="molecule type" value="Genomic_DNA"/>
</dbReference>
<evidence type="ECO:0000313" key="8">
    <source>
        <dbReference type="Proteomes" id="UP000306912"/>
    </source>
</evidence>
<dbReference type="GO" id="GO:0004324">
    <property type="term" value="F:ferredoxin-NADP+ reductase activity"/>
    <property type="evidence" value="ECO:0007669"/>
    <property type="project" value="UniProtKB-UniRule"/>
</dbReference>
<gene>
    <name evidence="7" type="ORF">FEZ08_08725</name>
</gene>
<dbReference type="PRINTS" id="PR00469">
    <property type="entry name" value="PNDRDTASEII"/>
</dbReference>
<comment type="caution">
    <text evidence="5">Lacks conserved residue(s) required for the propagation of feature annotation.</text>
</comment>
<sequence length="321" mass="35243">MKQYDVIVIGGGPAGMYTAFYCGLRQLNTLLVESLEQLGGQLAALYPEKYVYDLPGFPKVKAIDFINGLQEQLNQVQEYVTIALAQNIQSLEKRGEHDFVIQSNSDTFYSKAVIVTAGGGSFIPQTMRIENEADYKNIQYFVRDLEQYRDRRVVIFGGGDSAVDWALMLEPIAKSVSIVHRRKDFRAKEHSVQQLKDSTVQIYIPFSPVGLNGQGDLAQEVVLRNNSTKEETTISMDDIIVNFGFSSSLGPIATWGLELTGKVIPVDTTQATSISGIFACGDICTYPGRINQVTLGLGEGLVASASVKHYIDPDAIVGAIR</sequence>
<feature type="binding site" evidence="5">
    <location>
        <position position="282"/>
    </location>
    <ligand>
        <name>FAD</name>
        <dbReference type="ChEBI" id="CHEBI:57692"/>
    </ligand>
</feature>
<dbReference type="GO" id="GO:0050660">
    <property type="term" value="F:flavin adenine dinucleotide binding"/>
    <property type="evidence" value="ECO:0007669"/>
    <property type="project" value="UniProtKB-UniRule"/>
</dbReference>
<keyword evidence="4 5" id="KW-0560">Oxidoreductase</keyword>
<dbReference type="Gene3D" id="3.50.50.60">
    <property type="entry name" value="FAD/NAD(P)-binding domain"/>
    <property type="match status" value="2"/>
</dbReference>
<comment type="caution">
    <text evidence="7">The sequence shown here is derived from an EMBL/GenBank/DDBJ whole genome shotgun (WGS) entry which is preliminary data.</text>
</comment>
<dbReference type="GO" id="GO:0050661">
    <property type="term" value="F:NADP binding"/>
    <property type="evidence" value="ECO:0007669"/>
    <property type="project" value="UniProtKB-UniRule"/>
</dbReference>
<feature type="binding site" evidence="5">
    <location>
        <position position="122"/>
    </location>
    <ligand>
        <name>FAD</name>
        <dbReference type="ChEBI" id="CHEBI:57692"/>
    </ligand>
</feature>
<dbReference type="Pfam" id="PF07992">
    <property type="entry name" value="Pyr_redox_2"/>
    <property type="match status" value="1"/>
</dbReference>
<dbReference type="InParanoid" id="A0A5R8Q970"/>
<evidence type="ECO:0000256" key="4">
    <source>
        <dbReference type="ARBA" id="ARBA00023002"/>
    </source>
</evidence>
<feature type="binding site" evidence="5">
    <location>
        <position position="33"/>
    </location>
    <ligand>
        <name>FAD</name>
        <dbReference type="ChEBI" id="CHEBI:57692"/>
    </ligand>
</feature>
<evidence type="ECO:0000256" key="2">
    <source>
        <dbReference type="ARBA" id="ARBA00022827"/>
    </source>
</evidence>
<comment type="similarity">
    <text evidence="5">Belongs to the ferredoxin--NADP reductase type 2 family.</text>
</comment>
<dbReference type="EC" id="1.18.1.2" evidence="5"/>
<evidence type="ECO:0000256" key="3">
    <source>
        <dbReference type="ARBA" id="ARBA00022857"/>
    </source>
</evidence>
<comment type="cofactor">
    <cofactor evidence="5">
        <name>FAD</name>
        <dbReference type="ChEBI" id="CHEBI:57692"/>
    </cofactor>
    <text evidence="5">Binds 1 FAD per subunit.</text>
</comment>
<dbReference type="InterPro" id="IPR050097">
    <property type="entry name" value="Ferredoxin-NADP_redctase_2"/>
</dbReference>
<accession>A0A5R8Q970</accession>